<name>A0A0H5NN01_NOCFR</name>
<evidence type="ECO:0000256" key="4">
    <source>
        <dbReference type="PROSITE-ProRule" id="PRU00335"/>
    </source>
</evidence>
<dbReference type="SUPFAM" id="SSF46689">
    <property type="entry name" value="Homeodomain-like"/>
    <property type="match status" value="1"/>
</dbReference>
<dbReference type="InterPro" id="IPR009057">
    <property type="entry name" value="Homeodomain-like_sf"/>
</dbReference>
<evidence type="ECO:0000313" key="6">
    <source>
        <dbReference type="EMBL" id="CRY76572.1"/>
    </source>
</evidence>
<dbReference type="InterPro" id="IPR036271">
    <property type="entry name" value="Tet_transcr_reg_TetR-rel_C_sf"/>
</dbReference>
<dbReference type="KEGG" id="nfr:ERS450000_01921"/>
<dbReference type="InterPro" id="IPR050109">
    <property type="entry name" value="HTH-type_TetR-like_transc_reg"/>
</dbReference>
<proteinExistence type="predicted"/>
<dbReference type="Pfam" id="PF00440">
    <property type="entry name" value="TetR_N"/>
    <property type="match status" value="1"/>
</dbReference>
<keyword evidence="1" id="KW-0805">Transcription regulation</keyword>
<gene>
    <name evidence="6" type="ORF">ERS450000_01921</name>
</gene>
<protein>
    <submittedName>
        <fullName evidence="6">DNA-binding transcriptional repressor FabR</fullName>
    </submittedName>
</protein>
<dbReference type="AlphaFoldDB" id="A0A0H5NN01"/>
<evidence type="ECO:0000256" key="1">
    <source>
        <dbReference type="ARBA" id="ARBA00023015"/>
    </source>
</evidence>
<dbReference type="EMBL" id="LN868938">
    <property type="protein sequence ID" value="CRY76572.1"/>
    <property type="molecule type" value="Genomic_DNA"/>
</dbReference>
<dbReference type="PANTHER" id="PTHR30055:SF234">
    <property type="entry name" value="HTH-TYPE TRANSCRIPTIONAL REGULATOR BETI"/>
    <property type="match status" value="1"/>
</dbReference>
<evidence type="ECO:0000256" key="2">
    <source>
        <dbReference type="ARBA" id="ARBA00023125"/>
    </source>
</evidence>
<evidence type="ECO:0000259" key="5">
    <source>
        <dbReference type="PROSITE" id="PS50977"/>
    </source>
</evidence>
<dbReference type="PANTHER" id="PTHR30055">
    <property type="entry name" value="HTH-TYPE TRANSCRIPTIONAL REGULATOR RUTR"/>
    <property type="match status" value="1"/>
</dbReference>
<keyword evidence="2 4" id="KW-0238">DNA-binding</keyword>
<evidence type="ECO:0000256" key="3">
    <source>
        <dbReference type="ARBA" id="ARBA00023163"/>
    </source>
</evidence>
<dbReference type="RefSeq" id="WP_060592030.1">
    <property type="nucleotide sequence ID" value="NZ_CP031418.1"/>
</dbReference>
<evidence type="ECO:0000313" key="7">
    <source>
        <dbReference type="Proteomes" id="UP000057820"/>
    </source>
</evidence>
<organism evidence="6 7">
    <name type="scientific">Nocardia farcinica</name>
    <dbReference type="NCBI Taxonomy" id="37329"/>
    <lineage>
        <taxon>Bacteria</taxon>
        <taxon>Bacillati</taxon>
        <taxon>Actinomycetota</taxon>
        <taxon>Actinomycetes</taxon>
        <taxon>Mycobacteriales</taxon>
        <taxon>Nocardiaceae</taxon>
        <taxon>Nocardia</taxon>
    </lineage>
</organism>
<dbReference type="InterPro" id="IPR001647">
    <property type="entry name" value="HTH_TetR"/>
</dbReference>
<sequence>MTSTPAARSAESAEARREQILAAARAVIEEHGPAALTGQIADRAGLARPNVYRHFASKEQLDLAVARSAYRELRAAIRARIDLSGTPIEVIRAPVAAQVMWADEHPNLYRFLISRGHQQAARQRGDRGAFAAELAAAGARFLPRFGEDRAAAEAVLVGIIGLVDASVVHWLDRRHCSRTDLIDTLTTQAWLVIDHRLRAMGEHLDPHAPLAQAPRSGISTP</sequence>
<dbReference type="PROSITE" id="PS50977">
    <property type="entry name" value="HTH_TETR_2"/>
    <property type="match status" value="1"/>
</dbReference>
<keyword evidence="3" id="KW-0804">Transcription</keyword>
<feature type="DNA-binding region" description="H-T-H motif" evidence="4">
    <location>
        <begin position="36"/>
        <end position="55"/>
    </location>
</feature>
<feature type="domain" description="HTH tetR-type" evidence="5">
    <location>
        <begin position="14"/>
        <end position="73"/>
    </location>
</feature>
<reference evidence="7" key="1">
    <citation type="submission" date="2015-03" db="EMBL/GenBank/DDBJ databases">
        <authorList>
            <consortium name="Pathogen Informatics"/>
        </authorList>
    </citation>
    <scope>NUCLEOTIDE SEQUENCE [LARGE SCALE GENOMIC DNA]</scope>
    <source>
        <strain evidence="7">NCTC11134</strain>
    </source>
</reference>
<dbReference type="Proteomes" id="UP000057820">
    <property type="component" value="Chromosome 1"/>
</dbReference>
<dbReference type="Gene3D" id="1.10.357.10">
    <property type="entry name" value="Tetracycline Repressor, domain 2"/>
    <property type="match status" value="1"/>
</dbReference>
<accession>A0A0H5NN01</accession>
<dbReference type="GO" id="GO:0003700">
    <property type="term" value="F:DNA-binding transcription factor activity"/>
    <property type="evidence" value="ECO:0007669"/>
    <property type="project" value="TreeGrafter"/>
</dbReference>
<dbReference type="GO" id="GO:0000976">
    <property type="term" value="F:transcription cis-regulatory region binding"/>
    <property type="evidence" value="ECO:0007669"/>
    <property type="project" value="TreeGrafter"/>
</dbReference>
<dbReference type="SUPFAM" id="SSF48498">
    <property type="entry name" value="Tetracyclin repressor-like, C-terminal domain"/>
    <property type="match status" value="1"/>
</dbReference>
<dbReference type="PRINTS" id="PR00455">
    <property type="entry name" value="HTHTETR"/>
</dbReference>